<feature type="binding site" evidence="5">
    <location>
        <position position="89"/>
    </location>
    <ligand>
        <name>Zn(2+)</name>
        <dbReference type="ChEBI" id="CHEBI:29105"/>
    </ligand>
</feature>
<dbReference type="PANTHER" id="PTHR34535:SF3">
    <property type="entry name" value="HYDROGENASE MATURATION FACTOR HYPA"/>
    <property type="match status" value="1"/>
</dbReference>
<dbReference type="Pfam" id="PF01155">
    <property type="entry name" value="HypA"/>
    <property type="match status" value="1"/>
</dbReference>
<evidence type="ECO:0000256" key="5">
    <source>
        <dbReference type="HAMAP-Rule" id="MF_00213"/>
    </source>
</evidence>
<dbReference type="GO" id="GO:0008270">
    <property type="term" value="F:zinc ion binding"/>
    <property type="evidence" value="ECO:0007669"/>
    <property type="project" value="UniProtKB-UniRule"/>
</dbReference>
<dbReference type="HAMAP" id="MF_00213">
    <property type="entry name" value="HypA_HybF"/>
    <property type="match status" value="1"/>
</dbReference>
<dbReference type="Gene3D" id="3.30.2320.80">
    <property type="match status" value="1"/>
</dbReference>
<evidence type="ECO:0000256" key="3">
    <source>
        <dbReference type="ARBA" id="ARBA00022723"/>
    </source>
</evidence>
<dbReference type="PROSITE" id="PS01249">
    <property type="entry name" value="HYPA"/>
    <property type="match status" value="1"/>
</dbReference>
<gene>
    <name evidence="6" type="primary">hypA_2</name>
    <name evidence="5" type="synonym">hypA</name>
    <name evidence="6" type="ORF">NNJEOMEG_02538</name>
</gene>
<dbReference type="GO" id="GO:0016151">
    <property type="term" value="F:nickel cation binding"/>
    <property type="evidence" value="ECO:0007669"/>
    <property type="project" value="UniProtKB-UniRule"/>
</dbReference>
<dbReference type="GO" id="GO:0051604">
    <property type="term" value="P:protein maturation"/>
    <property type="evidence" value="ECO:0007669"/>
    <property type="project" value="InterPro"/>
</dbReference>
<evidence type="ECO:0000313" key="6">
    <source>
        <dbReference type="EMBL" id="GFK94691.1"/>
    </source>
</evidence>
<sequence>MHESSLALSILDIVLRQVPGACTGAVRRVDLCLGEYAGVEEHTLASCFEMVALGTPADGAALAVERVAATGRCDRCGEAAVRQGRLLGCPECPGSSVTLLTGRELYVKSIEVTKIPRRHEHAHAL</sequence>
<comment type="function">
    <text evidence="5">Involved in the maturation of [NiFe] hydrogenases. Required for nickel insertion into the metal center of the hydrogenase.</text>
</comment>
<dbReference type="EMBL" id="BLTE01000011">
    <property type="protein sequence ID" value="GFK94691.1"/>
    <property type="molecule type" value="Genomic_DNA"/>
</dbReference>
<reference evidence="6 7" key="1">
    <citation type="submission" date="2020-04" db="EMBL/GenBank/DDBJ databases">
        <authorList>
            <consortium name="Desulfovibrio sp. FSS-1 genome sequencing consortium"/>
            <person name="Shimoshige H."/>
            <person name="Kobayashi H."/>
            <person name="Maekawa T."/>
        </authorList>
    </citation>
    <scope>NUCLEOTIDE SEQUENCE [LARGE SCALE GENOMIC DNA]</scope>
    <source>
        <strain evidence="6 7">SIID29052-01</strain>
    </source>
</reference>
<organism evidence="6 7">
    <name type="scientific">Fundidesulfovibrio magnetotacticus</name>
    <dbReference type="NCBI Taxonomy" id="2730080"/>
    <lineage>
        <taxon>Bacteria</taxon>
        <taxon>Pseudomonadati</taxon>
        <taxon>Thermodesulfobacteriota</taxon>
        <taxon>Desulfovibrionia</taxon>
        <taxon>Desulfovibrionales</taxon>
        <taxon>Desulfovibrionaceae</taxon>
        <taxon>Fundidesulfovibrio</taxon>
    </lineage>
</organism>
<reference evidence="6 7" key="2">
    <citation type="submission" date="2020-05" db="EMBL/GenBank/DDBJ databases">
        <title>Draft genome sequence of Desulfovibrio sp. strainFSS-1.</title>
        <authorList>
            <person name="Shimoshige H."/>
            <person name="Kobayashi H."/>
            <person name="Maekawa T."/>
        </authorList>
    </citation>
    <scope>NUCLEOTIDE SEQUENCE [LARGE SCALE GENOMIC DNA]</scope>
    <source>
        <strain evidence="6 7">SIID29052-01</strain>
    </source>
</reference>
<dbReference type="PIRSF" id="PIRSF004761">
    <property type="entry name" value="Hydrgn_mat_HypA"/>
    <property type="match status" value="1"/>
</dbReference>
<evidence type="ECO:0000313" key="7">
    <source>
        <dbReference type="Proteomes" id="UP000494245"/>
    </source>
</evidence>
<evidence type="ECO:0000256" key="1">
    <source>
        <dbReference type="ARBA" id="ARBA00010748"/>
    </source>
</evidence>
<name>A0A6V8LVS4_9BACT</name>
<protein>
    <recommendedName>
        <fullName evidence="5">Hydrogenase maturation factor HypA</fullName>
    </recommendedName>
</protein>
<feature type="binding site" evidence="5">
    <location>
        <position position="73"/>
    </location>
    <ligand>
        <name>Zn(2+)</name>
        <dbReference type="ChEBI" id="CHEBI:29105"/>
    </ligand>
</feature>
<dbReference type="Proteomes" id="UP000494245">
    <property type="component" value="Unassembled WGS sequence"/>
</dbReference>
<comment type="caution">
    <text evidence="6">The sequence shown here is derived from an EMBL/GenBank/DDBJ whole genome shotgun (WGS) entry which is preliminary data.</text>
</comment>
<accession>A0A6V8LVS4</accession>
<dbReference type="PANTHER" id="PTHR34535">
    <property type="entry name" value="HYDROGENASE MATURATION FACTOR HYPA"/>
    <property type="match status" value="1"/>
</dbReference>
<keyword evidence="2 5" id="KW-0533">Nickel</keyword>
<keyword evidence="4 5" id="KW-0862">Zinc</keyword>
<dbReference type="RefSeq" id="WP_173085000.1">
    <property type="nucleotide sequence ID" value="NZ_BLTE01000011.1"/>
</dbReference>
<feature type="binding site" evidence="5">
    <location>
        <position position="92"/>
    </location>
    <ligand>
        <name>Zn(2+)</name>
        <dbReference type="ChEBI" id="CHEBI:29105"/>
    </ligand>
</feature>
<dbReference type="AlphaFoldDB" id="A0A6V8LVS4"/>
<feature type="binding site" evidence="5">
    <location>
        <position position="76"/>
    </location>
    <ligand>
        <name>Zn(2+)</name>
        <dbReference type="ChEBI" id="CHEBI:29105"/>
    </ligand>
</feature>
<evidence type="ECO:0000256" key="2">
    <source>
        <dbReference type="ARBA" id="ARBA00022596"/>
    </source>
</evidence>
<proteinExistence type="inferred from homology"/>
<feature type="binding site" evidence="5">
    <location>
        <position position="2"/>
    </location>
    <ligand>
        <name>Ni(2+)</name>
        <dbReference type="ChEBI" id="CHEBI:49786"/>
    </ligand>
</feature>
<keyword evidence="7" id="KW-1185">Reference proteome</keyword>
<comment type="similarity">
    <text evidence="1 5">Belongs to the HypA/HybF family.</text>
</comment>
<keyword evidence="3 5" id="KW-0479">Metal-binding</keyword>
<dbReference type="InterPro" id="IPR000688">
    <property type="entry name" value="HypA/HybF"/>
</dbReference>
<evidence type="ECO:0000256" key="4">
    <source>
        <dbReference type="ARBA" id="ARBA00022833"/>
    </source>
</evidence>
<dbReference type="InterPro" id="IPR020538">
    <property type="entry name" value="Hydgase_Ni_incorp_HypA/HybF_CS"/>
</dbReference>